<gene>
    <name evidence="1" type="ORF">Cfor_05715</name>
</gene>
<dbReference type="PANTHER" id="PTHR36688:SF2">
    <property type="entry name" value="ENDONUCLEASE_EXONUCLEASE_PHOSPHATASE DOMAIN-CONTAINING PROTEIN"/>
    <property type="match status" value="1"/>
</dbReference>
<reference evidence="2" key="1">
    <citation type="submission" date="2020-01" db="EMBL/GenBank/DDBJ databases">
        <title>Draft genome sequence of the Termite Coptotermes fromosanus.</title>
        <authorList>
            <person name="Itakura S."/>
            <person name="Yosikawa Y."/>
            <person name="Umezawa K."/>
        </authorList>
    </citation>
    <scope>NUCLEOTIDE SEQUENCE [LARGE SCALE GENOMIC DNA]</scope>
</reference>
<dbReference type="EMBL" id="BLKM01000769">
    <property type="protein sequence ID" value="GFG38374.1"/>
    <property type="molecule type" value="Genomic_DNA"/>
</dbReference>
<protein>
    <recommendedName>
        <fullName evidence="3">Reverse transcriptase domain-containing protein</fullName>
    </recommendedName>
</protein>
<name>A0A6L2Q1N5_COPFO</name>
<keyword evidence="2" id="KW-1185">Reference proteome</keyword>
<evidence type="ECO:0000313" key="2">
    <source>
        <dbReference type="Proteomes" id="UP000502823"/>
    </source>
</evidence>
<organism evidence="1 2">
    <name type="scientific">Coptotermes formosanus</name>
    <name type="common">Formosan subterranean termite</name>
    <dbReference type="NCBI Taxonomy" id="36987"/>
    <lineage>
        <taxon>Eukaryota</taxon>
        <taxon>Metazoa</taxon>
        <taxon>Ecdysozoa</taxon>
        <taxon>Arthropoda</taxon>
        <taxon>Hexapoda</taxon>
        <taxon>Insecta</taxon>
        <taxon>Pterygota</taxon>
        <taxon>Neoptera</taxon>
        <taxon>Polyneoptera</taxon>
        <taxon>Dictyoptera</taxon>
        <taxon>Blattodea</taxon>
        <taxon>Blattoidea</taxon>
        <taxon>Termitoidae</taxon>
        <taxon>Rhinotermitidae</taxon>
        <taxon>Coptotermes</taxon>
    </lineage>
</organism>
<proteinExistence type="predicted"/>
<dbReference type="InterPro" id="IPR052560">
    <property type="entry name" value="RdDP_mobile_element"/>
</dbReference>
<dbReference type="Proteomes" id="UP000502823">
    <property type="component" value="Unassembled WGS sequence"/>
</dbReference>
<evidence type="ECO:0000313" key="1">
    <source>
        <dbReference type="EMBL" id="GFG38374.1"/>
    </source>
</evidence>
<sequence>MITESEARGLHTIQEKQSYKDTWVTHHTKLWNEEKTPDNCEIPHYEHYVNKLLDEMITMDELNLALIRKKNMKSPGMGNLNMELFKYRGNSLNETLMTLYKDIWKTHHIPEDWETGLVINIHKKDSKNECKNYRGITLLPKA</sequence>
<dbReference type="OrthoDB" id="425681at2759"/>
<dbReference type="InParanoid" id="A0A6L2Q1N5"/>
<evidence type="ECO:0008006" key="3">
    <source>
        <dbReference type="Google" id="ProtNLM"/>
    </source>
</evidence>
<dbReference type="AlphaFoldDB" id="A0A6L2Q1N5"/>
<dbReference type="PANTHER" id="PTHR36688">
    <property type="entry name" value="ENDO/EXONUCLEASE/PHOSPHATASE DOMAIN-CONTAINING PROTEIN"/>
    <property type="match status" value="1"/>
</dbReference>
<comment type="caution">
    <text evidence="1">The sequence shown here is derived from an EMBL/GenBank/DDBJ whole genome shotgun (WGS) entry which is preliminary data.</text>
</comment>
<accession>A0A6L2Q1N5</accession>